<keyword evidence="3" id="KW-1185">Reference proteome</keyword>
<feature type="transmembrane region" description="Helical" evidence="1">
    <location>
        <begin position="383"/>
        <end position="404"/>
    </location>
</feature>
<keyword evidence="1" id="KW-0812">Transmembrane</keyword>
<accession>A0A061FE67</accession>
<feature type="transmembrane region" description="Helical" evidence="1">
    <location>
        <begin position="350"/>
        <end position="371"/>
    </location>
</feature>
<evidence type="ECO:0000313" key="2">
    <source>
        <dbReference type="EMBL" id="EOY15356.1"/>
    </source>
</evidence>
<reference evidence="2 3" key="1">
    <citation type="journal article" date="2013" name="Genome Biol.">
        <title>The genome sequence of the most widely cultivated cacao type and its use to identify candidate genes regulating pod color.</title>
        <authorList>
            <person name="Motamayor J.C."/>
            <person name="Mockaitis K."/>
            <person name="Schmutz J."/>
            <person name="Haiminen N."/>
            <person name="Iii D.L."/>
            <person name="Cornejo O."/>
            <person name="Findley S.D."/>
            <person name="Zheng P."/>
            <person name="Utro F."/>
            <person name="Royaert S."/>
            <person name="Saski C."/>
            <person name="Jenkins J."/>
            <person name="Podicheti R."/>
            <person name="Zhao M."/>
            <person name="Scheffler B.E."/>
            <person name="Stack J.C."/>
            <person name="Feltus F.A."/>
            <person name="Mustiga G.M."/>
            <person name="Amores F."/>
            <person name="Phillips W."/>
            <person name="Marelli J.P."/>
            <person name="May G.D."/>
            <person name="Shapiro H."/>
            <person name="Ma J."/>
            <person name="Bustamante C.D."/>
            <person name="Schnell R.J."/>
            <person name="Main D."/>
            <person name="Gilbert D."/>
            <person name="Parida L."/>
            <person name="Kuhn D.N."/>
        </authorList>
    </citation>
    <scope>NUCLEOTIDE SEQUENCE [LARGE SCALE GENOMIC DNA]</scope>
    <source>
        <strain evidence="3">cv. Matina 1-6</strain>
    </source>
</reference>
<gene>
    <name evidence="2" type="ORF">TCM_034447</name>
</gene>
<evidence type="ECO:0008006" key="4">
    <source>
        <dbReference type="Google" id="ProtNLM"/>
    </source>
</evidence>
<keyword evidence="1" id="KW-1133">Transmembrane helix</keyword>
<proteinExistence type="predicted"/>
<name>A0A061FE67_THECC</name>
<evidence type="ECO:0000256" key="1">
    <source>
        <dbReference type="SAM" id="Phobius"/>
    </source>
</evidence>
<dbReference type="InParanoid" id="A0A061FE67"/>
<evidence type="ECO:0000313" key="3">
    <source>
        <dbReference type="Proteomes" id="UP000026915"/>
    </source>
</evidence>
<dbReference type="Gramene" id="EOY15356">
    <property type="protein sequence ID" value="EOY15356"/>
    <property type="gene ID" value="TCM_034447"/>
</dbReference>
<dbReference type="Proteomes" id="UP000026915">
    <property type="component" value="Chromosome 8"/>
</dbReference>
<keyword evidence="1" id="KW-0472">Membrane</keyword>
<dbReference type="HOGENOM" id="CLU_680450_0_0_1"/>
<dbReference type="eggNOG" id="ENOG502SZ4J">
    <property type="taxonomic scope" value="Eukaryota"/>
</dbReference>
<protein>
    <recommendedName>
        <fullName evidence="4">RNase H type-1 domain-containing protein</fullName>
    </recommendedName>
</protein>
<sequence>MAGSISVSPQPQSQCSLMGHPQHNFTCRYALDKGLHGSDISISHIQFADDTFVFCQPYLEQLQNVTRILKGFQAIFGLKINIFKSNLIGGVAKKKFHHANWPLVTRPKECGGLDIIDLGLKNQTLLNKWIWRYANEPHCMWRQVVASKNKLDQQALFPFSRMSKRSIIWRNICRPMNSSDPLHGMIVSNLIFSLGQAKQGLLLTSGIGKATNGGGISILEGLLLIGKQTSGLAPPKVEVLCWQILNGKWQPNLNYTKENFSILTLPTALSVVSNHSSAPWRMKSLFDNIEVLKCDVKAILFKHIFREDNNLANSLTKAAVMRLGDSQLKGFSLPSQLFSGNPLASSFNEMLVVCELACLLALWNICVGMIAGSMLCKSGKQSLAMLYFPGLTSCCNFWVLSLAAG</sequence>
<dbReference type="EMBL" id="CM001886">
    <property type="protein sequence ID" value="EOY15356.1"/>
    <property type="molecule type" value="Genomic_DNA"/>
</dbReference>
<dbReference type="AlphaFoldDB" id="A0A061FE67"/>
<organism evidence="2 3">
    <name type="scientific">Theobroma cacao</name>
    <name type="common">Cacao</name>
    <name type="synonym">Cocoa</name>
    <dbReference type="NCBI Taxonomy" id="3641"/>
    <lineage>
        <taxon>Eukaryota</taxon>
        <taxon>Viridiplantae</taxon>
        <taxon>Streptophyta</taxon>
        <taxon>Embryophyta</taxon>
        <taxon>Tracheophyta</taxon>
        <taxon>Spermatophyta</taxon>
        <taxon>Magnoliopsida</taxon>
        <taxon>eudicotyledons</taxon>
        <taxon>Gunneridae</taxon>
        <taxon>Pentapetalae</taxon>
        <taxon>rosids</taxon>
        <taxon>malvids</taxon>
        <taxon>Malvales</taxon>
        <taxon>Malvaceae</taxon>
        <taxon>Byttnerioideae</taxon>
        <taxon>Theobroma</taxon>
    </lineage>
</organism>